<accession>A0A0G4IL23</accession>
<organism evidence="3 5">
    <name type="scientific">Plasmodiophora brassicae</name>
    <name type="common">Clubroot disease agent</name>
    <dbReference type="NCBI Taxonomy" id="37360"/>
    <lineage>
        <taxon>Eukaryota</taxon>
        <taxon>Sar</taxon>
        <taxon>Rhizaria</taxon>
        <taxon>Endomyxa</taxon>
        <taxon>Phytomyxea</taxon>
        <taxon>Plasmodiophorida</taxon>
        <taxon>Plasmodiophoridae</taxon>
        <taxon>Plasmodiophora</taxon>
    </lineage>
</organism>
<geneLocation type="mitochondrion" evidence="4"/>
<gene>
    <name evidence="3" type="ORF">PBRA_004641</name>
    <name evidence="4" type="ORF">PLBR_LOCUS714</name>
</gene>
<feature type="transmembrane region" description="Helical" evidence="1">
    <location>
        <begin position="265"/>
        <end position="284"/>
    </location>
</feature>
<evidence type="ECO:0000313" key="5">
    <source>
        <dbReference type="Proteomes" id="UP000039324"/>
    </source>
</evidence>
<feature type="chain" id="PRO_5035990676" evidence="2">
    <location>
        <begin position="20"/>
        <end position="285"/>
    </location>
</feature>
<dbReference type="EMBL" id="CDSF01000046">
    <property type="protein sequence ID" value="CEO95951.1"/>
    <property type="molecule type" value="Genomic_DNA"/>
</dbReference>
<keyword evidence="5" id="KW-1185">Reference proteome</keyword>
<dbReference type="Proteomes" id="UP000039324">
    <property type="component" value="Unassembled WGS sequence"/>
</dbReference>
<proteinExistence type="predicted"/>
<reference evidence="4 6" key="2">
    <citation type="submission" date="2018-03" db="EMBL/GenBank/DDBJ databases">
        <authorList>
            <person name="Fogelqvist J."/>
        </authorList>
    </citation>
    <scope>NUCLEOTIDE SEQUENCE [LARGE SCALE GENOMIC DNA]</scope>
</reference>
<keyword evidence="2" id="KW-0732">Signal</keyword>
<evidence type="ECO:0000313" key="3">
    <source>
        <dbReference type="EMBL" id="CEO95951.1"/>
    </source>
</evidence>
<dbReference type="EMBL" id="OVEO01000001">
    <property type="protein sequence ID" value="SPQ93499.1"/>
    <property type="molecule type" value="Genomic_DNA"/>
</dbReference>
<evidence type="ECO:0000256" key="2">
    <source>
        <dbReference type="SAM" id="SignalP"/>
    </source>
</evidence>
<evidence type="ECO:0000256" key="1">
    <source>
        <dbReference type="SAM" id="Phobius"/>
    </source>
</evidence>
<keyword evidence="4" id="KW-0496">Mitochondrion</keyword>
<evidence type="ECO:0000313" key="4">
    <source>
        <dbReference type="EMBL" id="SPQ93499.1"/>
    </source>
</evidence>
<protein>
    <submittedName>
        <fullName evidence="3">Uncharacterized protein</fullName>
    </submittedName>
</protein>
<keyword evidence="1" id="KW-0812">Transmembrane</keyword>
<name>A0A0G4IL23_PLABS</name>
<dbReference type="AlphaFoldDB" id="A0A0G4IL23"/>
<sequence>MHLRVLLVVCYACAFTTYARNSSSATAQDVGSLDSDRQRAEESDLQTVRALAEAWNRFVSPDAIVDFVARCAGSVAEQVDVDLTRVCNAAAAKLERIRRTKNVTLPELAASQVRPFVRGVVDGVGAKPGTFRDLGNDVGGRVSAAGTWVRDAVKIGLRNSGEKFMNQAGSIVMGATVVTGVGAIARDVIRAYLARRAQYRHQQYEKARNKLLLKGGGALVLATSIGAPIVSYIVENGKVARAEKIRKAAAAADALRRPPPMPSQASSLSVGLGIVVTVIGITLLR</sequence>
<keyword evidence="1" id="KW-1133">Transmembrane helix</keyword>
<feature type="transmembrane region" description="Helical" evidence="1">
    <location>
        <begin position="211"/>
        <end position="234"/>
    </location>
</feature>
<dbReference type="Proteomes" id="UP000290189">
    <property type="component" value="Unassembled WGS sequence"/>
</dbReference>
<evidence type="ECO:0000313" key="6">
    <source>
        <dbReference type="Proteomes" id="UP000290189"/>
    </source>
</evidence>
<reference evidence="3 5" key="1">
    <citation type="submission" date="2015-02" db="EMBL/GenBank/DDBJ databases">
        <authorList>
            <person name="Chooi Y.-H."/>
        </authorList>
    </citation>
    <scope>NUCLEOTIDE SEQUENCE [LARGE SCALE GENOMIC DNA]</scope>
    <source>
        <strain evidence="3">E3</strain>
    </source>
</reference>
<keyword evidence="1" id="KW-0472">Membrane</keyword>
<feature type="transmembrane region" description="Helical" evidence="1">
    <location>
        <begin position="168"/>
        <end position="190"/>
    </location>
</feature>
<feature type="signal peptide" evidence="2">
    <location>
        <begin position="1"/>
        <end position="19"/>
    </location>
</feature>